<evidence type="ECO:0000313" key="1">
    <source>
        <dbReference type="EMBL" id="KAH0450969.1"/>
    </source>
</evidence>
<dbReference type="AlphaFoldDB" id="A0AAV7G4R3"/>
<name>A0AAV7G4R3_DENCH</name>
<organism evidence="1 2">
    <name type="scientific">Dendrobium chrysotoxum</name>
    <name type="common">Orchid</name>
    <dbReference type="NCBI Taxonomy" id="161865"/>
    <lineage>
        <taxon>Eukaryota</taxon>
        <taxon>Viridiplantae</taxon>
        <taxon>Streptophyta</taxon>
        <taxon>Embryophyta</taxon>
        <taxon>Tracheophyta</taxon>
        <taxon>Spermatophyta</taxon>
        <taxon>Magnoliopsida</taxon>
        <taxon>Liliopsida</taxon>
        <taxon>Asparagales</taxon>
        <taxon>Orchidaceae</taxon>
        <taxon>Epidendroideae</taxon>
        <taxon>Malaxideae</taxon>
        <taxon>Dendrobiinae</taxon>
        <taxon>Dendrobium</taxon>
    </lineage>
</organism>
<sequence length="78" mass="8560">MATNLPGGYAEKRNQSTFLPGGYEKKGLQFGNPPIPFLLLSNSCLLFLLSISSPLCRVVNDLLNPAGQNLRIREDLQV</sequence>
<dbReference type="Proteomes" id="UP000775213">
    <property type="component" value="Unassembled WGS sequence"/>
</dbReference>
<accession>A0AAV7G4R3</accession>
<proteinExistence type="predicted"/>
<protein>
    <submittedName>
        <fullName evidence="1">Uncharacterized protein</fullName>
    </submittedName>
</protein>
<evidence type="ECO:0000313" key="2">
    <source>
        <dbReference type="Proteomes" id="UP000775213"/>
    </source>
</evidence>
<comment type="caution">
    <text evidence="1">The sequence shown here is derived from an EMBL/GenBank/DDBJ whole genome shotgun (WGS) entry which is preliminary data.</text>
</comment>
<keyword evidence="2" id="KW-1185">Reference proteome</keyword>
<gene>
    <name evidence="1" type="ORF">IEQ34_021661</name>
</gene>
<reference evidence="1 2" key="1">
    <citation type="journal article" date="2021" name="Hortic Res">
        <title>Chromosome-scale assembly of the Dendrobium chrysotoxum genome enhances the understanding of orchid evolution.</title>
        <authorList>
            <person name="Zhang Y."/>
            <person name="Zhang G.Q."/>
            <person name="Zhang D."/>
            <person name="Liu X.D."/>
            <person name="Xu X.Y."/>
            <person name="Sun W.H."/>
            <person name="Yu X."/>
            <person name="Zhu X."/>
            <person name="Wang Z.W."/>
            <person name="Zhao X."/>
            <person name="Zhong W.Y."/>
            <person name="Chen H."/>
            <person name="Yin W.L."/>
            <person name="Huang T."/>
            <person name="Niu S.C."/>
            <person name="Liu Z.J."/>
        </authorList>
    </citation>
    <scope>NUCLEOTIDE SEQUENCE [LARGE SCALE GENOMIC DNA]</scope>
    <source>
        <strain evidence="1">Lindl</strain>
    </source>
</reference>
<dbReference type="EMBL" id="JAGFBR010000018">
    <property type="protein sequence ID" value="KAH0450969.1"/>
    <property type="molecule type" value="Genomic_DNA"/>
</dbReference>